<proteinExistence type="predicted"/>
<accession>A0A645BXA7</accession>
<dbReference type="EMBL" id="VSSQ01021871">
    <property type="protein sequence ID" value="MPM67753.1"/>
    <property type="molecule type" value="Genomic_DNA"/>
</dbReference>
<name>A0A645BXA7_9ZZZZ</name>
<dbReference type="AlphaFoldDB" id="A0A645BXA7"/>
<protein>
    <submittedName>
        <fullName evidence="1">Uncharacterized protein</fullName>
    </submittedName>
</protein>
<evidence type="ECO:0000313" key="1">
    <source>
        <dbReference type="EMBL" id="MPM67753.1"/>
    </source>
</evidence>
<organism evidence="1">
    <name type="scientific">bioreactor metagenome</name>
    <dbReference type="NCBI Taxonomy" id="1076179"/>
    <lineage>
        <taxon>unclassified sequences</taxon>
        <taxon>metagenomes</taxon>
        <taxon>ecological metagenomes</taxon>
    </lineage>
</organism>
<comment type="caution">
    <text evidence="1">The sequence shown here is derived from an EMBL/GenBank/DDBJ whole genome shotgun (WGS) entry which is preliminary data.</text>
</comment>
<reference evidence="1" key="1">
    <citation type="submission" date="2019-08" db="EMBL/GenBank/DDBJ databases">
        <authorList>
            <person name="Kucharzyk K."/>
            <person name="Murdoch R.W."/>
            <person name="Higgins S."/>
            <person name="Loffler F."/>
        </authorList>
    </citation>
    <scope>NUCLEOTIDE SEQUENCE</scope>
</reference>
<gene>
    <name evidence="1" type="ORF">SDC9_114677</name>
</gene>
<sequence length="143" mass="16832">MRAVKQGYLTFVVRSFRRYEQYVQAGFISREFFRNFLRSFDNPQVEDLCLYYQVVIILKFFFDSIDVFAGEARYDTVNQRCINTASFFKPCFEFGTEVPKFNVLVDGFFQFVTVKEDQLAWEDDKSLALVAIKGLETMVKQLS</sequence>